<name>A0AAV4NPS6_CAEEX</name>
<organism evidence="1 2">
    <name type="scientific">Caerostris extrusa</name>
    <name type="common">Bark spider</name>
    <name type="synonym">Caerostris bankana</name>
    <dbReference type="NCBI Taxonomy" id="172846"/>
    <lineage>
        <taxon>Eukaryota</taxon>
        <taxon>Metazoa</taxon>
        <taxon>Ecdysozoa</taxon>
        <taxon>Arthropoda</taxon>
        <taxon>Chelicerata</taxon>
        <taxon>Arachnida</taxon>
        <taxon>Araneae</taxon>
        <taxon>Araneomorphae</taxon>
        <taxon>Entelegynae</taxon>
        <taxon>Araneoidea</taxon>
        <taxon>Araneidae</taxon>
        <taxon>Caerostris</taxon>
    </lineage>
</organism>
<evidence type="ECO:0000313" key="1">
    <source>
        <dbReference type="EMBL" id="GIX86423.1"/>
    </source>
</evidence>
<keyword evidence="2" id="KW-1185">Reference proteome</keyword>
<comment type="caution">
    <text evidence="1">The sequence shown here is derived from an EMBL/GenBank/DDBJ whole genome shotgun (WGS) entry which is preliminary data.</text>
</comment>
<proteinExistence type="predicted"/>
<dbReference type="EMBL" id="BPLR01021141">
    <property type="protein sequence ID" value="GIX86423.1"/>
    <property type="molecule type" value="Genomic_DNA"/>
</dbReference>
<protein>
    <submittedName>
        <fullName evidence="1">Uncharacterized protein</fullName>
    </submittedName>
</protein>
<sequence length="130" mass="15389">MGSSFGQLLAFKNSNFINNVQKALTFWRKPLEAPPDCEWLLPLWREMCFSLLFEKMENFIQNVLGNEYWRDFRRLLVGDISRIGPPLFPNRASELRQETQWGEISRFNSFIRELIRQPPFKLLPLPQGVD</sequence>
<evidence type="ECO:0000313" key="2">
    <source>
        <dbReference type="Proteomes" id="UP001054945"/>
    </source>
</evidence>
<dbReference type="Proteomes" id="UP001054945">
    <property type="component" value="Unassembled WGS sequence"/>
</dbReference>
<accession>A0AAV4NPS6</accession>
<gene>
    <name evidence="1" type="ORF">CEXT_79121</name>
</gene>
<dbReference type="AlphaFoldDB" id="A0AAV4NPS6"/>
<reference evidence="1 2" key="1">
    <citation type="submission" date="2021-06" db="EMBL/GenBank/DDBJ databases">
        <title>Caerostris extrusa draft genome.</title>
        <authorList>
            <person name="Kono N."/>
            <person name="Arakawa K."/>
        </authorList>
    </citation>
    <scope>NUCLEOTIDE SEQUENCE [LARGE SCALE GENOMIC DNA]</scope>
</reference>